<keyword evidence="8 12" id="KW-1133">Transmembrane helix</keyword>
<dbReference type="InterPro" id="IPR016482">
    <property type="entry name" value="SecG/Sec61-beta/Sbh"/>
</dbReference>
<dbReference type="KEGG" id="fac:FACI_IFERC01G1814"/>
<evidence type="ECO:0000313" key="15">
    <source>
        <dbReference type="Proteomes" id="UP000014660"/>
    </source>
</evidence>
<evidence type="ECO:0000256" key="9">
    <source>
        <dbReference type="ARBA" id="ARBA00023010"/>
    </source>
</evidence>
<keyword evidence="5 12" id="KW-1003">Cell membrane</keyword>
<evidence type="ECO:0000256" key="10">
    <source>
        <dbReference type="ARBA" id="ARBA00023136"/>
    </source>
</evidence>
<evidence type="ECO:0000256" key="5">
    <source>
        <dbReference type="ARBA" id="ARBA00022475"/>
    </source>
</evidence>
<keyword evidence="15" id="KW-1185">Reference proteome</keyword>
<dbReference type="Proteomes" id="UP000014660">
    <property type="component" value="Chromosome"/>
</dbReference>
<keyword evidence="7 12" id="KW-0653">Protein transport</keyword>
<evidence type="ECO:0000256" key="4">
    <source>
        <dbReference type="ARBA" id="ARBA00022448"/>
    </source>
</evidence>
<gene>
    <name evidence="12" type="primary">secG</name>
    <name evidence="14" type="ORF">FACI_IFERC00001G1814</name>
</gene>
<keyword evidence="10 12" id="KW-0472">Membrane</keyword>
<comment type="similarity">
    <text evidence="2 12">Belongs to the SEC61-beta family.</text>
</comment>
<dbReference type="NCBIfam" id="NF002318">
    <property type="entry name" value="PRK01253.1"/>
    <property type="match status" value="1"/>
</dbReference>
<dbReference type="HOGENOM" id="CLU_208205_0_0_2"/>
<evidence type="ECO:0000256" key="12">
    <source>
        <dbReference type="HAMAP-Rule" id="MF_00751"/>
    </source>
</evidence>
<name>S0ASP5_FERAC</name>
<keyword evidence="4 12" id="KW-0813">Transport</keyword>
<evidence type="ECO:0000256" key="8">
    <source>
        <dbReference type="ARBA" id="ARBA00022989"/>
    </source>
</evidence>
<comment type="function">
    <text evidence="12">Involved in protein export. The function of the beta subunit is unknown, but it may be involved in stabilization of the trimeric complex.</text>
</comment>
<comment type="subcellular location">
    <subcellularLocation>
        <location evidence="1 12">Cell membrane</location>
        <topology evidence="1 12">Single-pass membrane protein</topology>
    </subcellularLocation>
</comment>
<proteinExistence type="inferred from homology"/>
<reference evidence="14 15" key="1">
    <citation type="journal article" date="2007" name="Proc. Natl. Acad. Sci. U.S.A.">
        <title>Genome dynamics in a natural archaeal population.</title>
        <authorList>
            <person name="Allen E.E."/>
            <person name="Tyson G.W."/>
            <person name="Whitaker R.J."/>
            <person name="Detter J.C."/>
            <person name="Richardson P.M."/>
            <person name="Banfield J.F."/>
        </authorList>
    </citation>
    <scope>NUCLEOTIDE SEQUENCE [LARGE SCALE GENOMIC DNA]</scope>
    <source>
        <strain evidence="15">fer1</strain>
    </source>
</reference>
<organism evidence="14 15">
    <name type="scientific">Ferroplasma acidarmanus Fer1</name>
    <dbReference type="NCBI Taxonomy" id="333146"/>
    <lineage>
        <taxon>Archaea</taxon>
        <taxon>Methanobacteriati</taxon>
        <taxon>Thermoplasmatota</taxon>
        <taxon>Thermoplasmata</taxon>
        <taxon>Thermoplasmatales</taxon>
        <taxon>Ferroplasmaceae</taxon>
        <taxon>Ferroplasma</taxon>
    </lineage>
</organism>
<dbReference type="AlphaFoldDB" id="S0ASP5"/>
<evidence type="ECO:0000256" key="2">
    <source>
        <dbReference type="ARBA" id="ARBA00006103"/>
    </source>
</evidence>
<evidence type="ECO:0000256" key="3">
    <source>
        <dbReference type="ARBA" id="ARBA00014522"/>
    </source>
</evidence>
<feature type="transmembrane region" description="Helical" evidence="13">
    <location>
        <begin position="37"/>
        <end position="56"/>
    </location>
</feature>
<comment type="subunit">
    <text evidence="12">Component of the protein translocase complex. Heterotrimer consisting of alpha (SecY), beta (SecG) and gamma (SecE) subunits. Can form oligomers of the heterotrimer.</text>
</comment>
<sequence>MTSMAKDNQNENFQSGAGLIRYFNEEEIKGPAIDPKLIIYIGIAMGVIVELAKVFWPV</sequence>
<keyword evidence="6 12" id="KW-0812">Transmembrane</keyword>
<dbReference type="GO" id="GO:0005886">
    <property type="term" value="C:plasma membrane"/>
    <property type="evidence" value="ECO:0007669"/>
    <property type="project" value="UniProtKB-SubCell"/>
</dbReference>
<accession>S0ASP5</accession>
<evidence type="ECO:0000256" key="11">
    <source>
        <dbReference type="ARBA" id="ARBA00031868"/>
    </source>
</evidence>
<dbReference type="GO" id="GO:0015031">
    <property type="term" value="P:protein transport"/>
    <property type="evidence" value="ECO:0007669"/>
    <property type="project" value="UniProtKB-UniRule"/>
</dbReference>
<feature type="topological domain" description="Cytoplasmic" evidence="12">
    <location>
        <begin position="1"/>
        <end position="34"/>
    </location>
</feature>
<dbReference type="HAMAP" id="MF_00751">
    <property type="entry name" value="SecG"/>
    <property type="match status" value="1"/>
</dbReference>
<evidence type="ECO:0000256" key="6">
    <source>
        <dbReference type="ARBA" id="ARBA00022692"/>
    </source>
</evidence>
<evidence type="ECO:0000256" key="13">
    <source>
        <dbReference type="SAM" id="Phobius"/>
    </source>
</evidence>
<dbReference type="Pfam" id="PF03911">
    <property type="entry name" value="Sec61_beta"/>
    <property type="match status" value="1"/>
</dbReference>
<evidence type="ECO:0000256" key="7">
    <source>
        <dbReference type="ARBA" id="ARBA00022927"/>
    </source>
</evidence>
<dbReference type="EMBL" id="CP004145">
    <property type="protein sequence ID" value="AGO61792.1"/>
    <property type="molecule type" value="Genomic_DNA"/>
</dbReference>
<dbReference type="InterPro" id="IPR023531">
    <property type="entry name" value="Preprot_translocase_SecG"/>
</dbReference>
<protein>
    <recommendedName>
        <fullName evidence="3 12">Preprotein translocase subunit SecG</fullName>
    </recommendedName>
    <alternativeName>
        <fullName evidence="11 12">Protein transport protein Sec61 subunit beta homolog</fullName>
    </alternativeName>
</protein>
<evidence type="ECO:0000313" key="14">
    <source>
        <dbReference type="EMBL" id="AGO61792.1"/>
    </source>
</evidence>
<keyword evidence="9 12" id="KW-0811">Translocation</keyword>
<evidence type="ECO:0000256" key="1">
    <source>
        <dbReference type="ARBA" id="ARBA00004162"/>
    </source>
</evidence>